<keyword evidence="1" id="KW-0489">Methyltransferase</keyword>
<evidence type="ECO:0000313" key="4">
    <source>
        <dbReference type="EMBL" id="QHU02807.1"/>
    </source>
</evidence>
<dbReference type="GO" id="GO:0009007">
    <property type="term" value="F:site-specific DNA-methyltransferase (adenine-specific) activity"/>
    <property type="evidence" value="ECO:0007669"/>
    <property type="project" value="UniProtKB-EC"/>
</dbReference>
<name>A0A6C0JE71_9ZZZZ</name>
<evidence type="ECO:0008006" key="5">
    <source>
        <dbReference type="Google" id="ProtNLM"/>
    </source>
</evidence>
<keyword evidence="2" id="KW-0808">Transferase</keyword>
<evidence type="ECO:0000256" key="2">
    <source>
        <dbReference type="ARBA" id="ARBA00022679"/>
    </source>
</evidence>
<evidence type="ECO:0000256" key="1">
    <source>
        <dbReference type="ARBA" id="ARBA00022603"/>
    </source>
</evidence>
<sequence length="371" mass="42573">MENSDPFLKTQIITYMGNKRKLLSAIDDVVVQIKTDLKMDHLTIGDGFSGSGIVSRLMKKHASTLYTNDIAGYSETLNKCYLASPNKTKLREIQKYIDTANESIINVTEPSPAWISKHWAPKSDTVLSGERAYYTSDNSKRIDIIRNYIETIPKSYQHFLLAPLLVESSIHNNTNGQFAAYFKGGNNIGAFGGKGKVDIKRITKPIQLNMPIFHSNSCNVKISKLDTNDWVKTLPHVDLVYYDPPYNKHPYNIYYFLLDIINNWDMTNPIPDTYRGQPKNWVKSDYNSLKYAETAMNNLIKMTNSTYILLSYNNGGIIPLETIDSILETYGEVYRIPVVHKTYNKLKGLSNYKRKTDYKDVKEFLWLLKKQ</sequence>
<dbReference type="GO" id="GO:0009307">
    <property type="term" value="P:DNA restriction-modification system"/>
    <property type="evidence" value="ECO:0007669"/>
    <property type="project" value="InterPro"/>
</dbReference>
<dbReference type="InterPro" id="IPR029063">
    <property type="entry name" value="SAM-dependent_MTases_sf"/>
</dbReference>
<dbReference type="EMBL" id="MN740363">
    <property type="protein sequence ID" value="QHU02807.1"/>
    <property type="molecule type" value="Genomic_DNA"/>
</dbReference>
<dbReference type="Pfam" id="PF02086">
    <property type="entry name" value="MethyltransfD12"/>
    <property type="match status" value="1"/>
</dbReference>
<organism evidence="4">
    <name type="scientific">viral metagenome</name>
    <dbReference type="NCBI Taxonomy" id="1070528"/>
    <lineage>
        <taxon>unclassified sequences</taxon>
        <taxon>metagenomes</taxon>
        <taxon>organismal metagenomes</taxon>
    </lineage>
</organism>
<evidence type="ECO:0000256" key="3">
    <source>
        <dbReference type="ARBA" id="ARBA00022691"/>
    </source>
</evidence>
<accession>A0A6C0JE71</accession>
<dbReference type="GO" id="GO:0032259">
    <property type="term" value="P:methylation"/>
    <property type="evidence" value="ECO:0007669"/>
    <property type="project" value="UniProtKB-KW"/>
</dbReference>
<dbReference type="InterPro" id="IPR012327">
    <property type="entry name" value="MeTrfase_D12"/>
</dbReference>
<dbReference type="AlphaFoldDB" id="A0A6C0JE71"/>
<dbReference type="SUPFAM" id="SSF53335">
    <property type="entry name" value="S-adenosyl-L-methionine-dependent methyltransferases"/>
    <property type="match status" value="1"/>
</dbReference>
<keyword evidence="3" id="KW-0949">S-adenosyl-L-methionine</keyword>
<proteinExistence type="predicted"/>
<reference evidence="4" key="1">
    <citation type="journal article" date="2020" name="Nature">
        <title>Giant virus diversity and host interactions through global metagenomics.</title>
        <authorList>
            <person name="Schulz F."/>
            <person name="Roux S."/>
            <person name="Paez-Espino D."/>
            <person name="Jungbluth S."/>
            <person name="Walsh D.A."/>
            <person name="Denef V.J."/>
            <person name="McMahon K.D."/>
            <person name="Konstantinidis K.T."/>
            <person name="Eloe-Fadrosh E.A."/>
            <person name="Kyrpides N.C."/>
            <person name="Woyke T."/>
        </authorList>
    </citation>
    <scope>NUCLEOTIDE SEQUENCE</scope>
    <source>
        <strain evidence="4">GVMAG-M-3300025880-76</strain>
    </source>
</reference>
<protein>
    <recommendedName>
        <fullName evidence="5">Methyltransferase</fullName>
    </recommendedName>
</protein>